<dbReference type="Ensembl" id="ENSGMOT00000009460.2">
    <property type="protein sequence ID" value="ENSGMOP00000009209.2"/>
    <property type="gene ID" value="ENSGMOG00000008608.2"/>
</dbReference>
<dbReference type="Proteomes" id="UP000694546">
    <property type="component" value="Chromosome 7"/>
</dbReference>
<feature type="domain" description="Prokaryotic-type class I peptide chain release factors" evidence="3">
    <location>
        <begin position="303"/>
        <end position="319"/>
    </location>
</feature>
<dbReference type="RefSeq" id="XP_030216476.1">
    <property type="nucleotide sequence ID" value="XM_030360616.1"/>
</dbReference>
<dbReference type="OMA" id="ECQQSRS"/>
<proteinExistence type="inferred from homology"/>
<keyword evidence="5" id="KW-1185">Reference proteome</keyword>
<name>A0A8C5F673_GADMO</name>
<dbReference type="GeneTree" id="ENSGT00940000156877"/>
<dbReference type="SUPFAM" id="SSF75620">
    <property type="entry name" value="Release factor"/>
    <property type="match status" value="1"/>
</dbReference>
<protein>
    <recommendedName>
        <fullName evidence="3">Prokaryotic-type class I peptide chain release factors domain-containing protein</fullName>
    </recommendedName>
</protein>
<dbReference type="RefSeq" id="XP_030216478.1">
    <property type="nucleotide sequence ID" value="XM_030360618.1"/>
</dbReference>
<organism evidence="4 5">
    <name type="scientific">Gadus morhua</name>
    <name type="common">Atlantic cod</name>
    <dbReference type="NCBI Taxonomy" id="8049"/>
    <lineage>
        <taxon>Eukaryota</taxon>
        <taxon>Metazoa</taxon>
        <taxon>Chordata</taxon>
        <taxon>Craniata</taxon>
        <taxon>Vertebrata</taxon>
        <taxon>Euteleostomi</taxon>
        <taxon>Actinopterygii</taxon>
        <taxon>Neopterygii</taxon>
        <taxon>Teleostei</taxon>
        <taxon>Neoteleostei</taxon>
        <taxon>Acanthomorphata</taxon>
        <taxon>Zeiogadaria</taxon>
        <taxon>Gadariae</taxon>
        <taxon>Gadiformes</taxon>
        <taxon>Gadoidei</taxon>
        <taxon>Gadidae</taxon>
        <taxon>Gadus</taxon>
    </lineage>
</organism>
<reference evidence="4" key="1">
    <citation type="submission" date="2025-08" db="UniProtKB">
        <authorList>
            <consortium name="Ensembl"/>
        </authorList>
    </citation>
    <scope>IDENTIFICATION</scope>
</reference>
<dbReference type="PANTHER" id="PTHR43804:SF1">
    <property type="entry name" value="PEPTIDE CHAIN RELEASE FACTOR 1, MITOCHONDRIAL"/>
    <property type="match status" value="1"/>
</dbReference>
<evidence type="ECO:0000313" key="5">
    <source>
        <dbReference type="Proteomes" id="UP000694546"/>
    </source>
</evidence>
<dbReference type="PROSITE" id="PS00745">
    <property type="entry name" value="RF_PROK_I"/>
    <property type="match status" value="1"/>
</dbReference>
<dbReference type="GeneID" id="115546846"/>
<dbReference type="AlphaFoldDB" id="A0A8C5F673"/>
<dbReference type="PANTHER" id="PTHR43804">
    <property type="entry name" value="LD18447P"/>
    <property type="match status" value="1"/>
</dbReference>
<reference evidence="4" key="2">
    <citation type="submission" date="2025-09" db="UniProtKB">
        <authorList>
            <consortium name="Ensembl"/>
        </authorList>
    </citation>
    <scope>IDENTIFICATION</scope>
</reference>
<dbReference type="InterPro" id="IPR005139">
    <property type="entry name" value="PCRF"/>
</dbReference>
<sequence>MAIHIRSLTRRWVGLSTLWKEPTSKEPTYRRGVSPWRRSFTTRHGGVLSTWGQSRPLHTDLGDLYGNPSVQMHVERLMEEHAVLANQLQESCLSDAERRGLNKRQFDLRPLVELHEKIRGALTDLEDVLSLMHGMVGTTEEDLQMTQLLKDEEVQISNRIDALKRDLITGLLPCDPLDSSDVILEVVAGRTTGGDICQQFTREMFDLYQGYALYRNWAFDLLNYTHAEHGGLHHAVVQIRGDEVYRHLKNEGGTHRVQRIPEVGLSSRMQRIHTGTMAVIVLPQPLEFQLSIDPRDLRVDTFRSSGAGGQSVNTTDSAVRIVHLPSGTVVECQQSRSQLQNRDTAMAMLRARLHQSIMGKETEERHRARRKQVGTRAQSERIRSYNFSQDRVTDHRTGHVSRDLKEFMKGGEALDELVLDVLENGEREALLDLVERGAV</sequence>
<dbReference type="GO" id="GO:0070126">
    <property type="term" value="P:mitochondrial translational termination"/>
    <property type="evidence" value="ECO:0007669"/>
    <property type="project" value="TreeGrafter"/>
</dbReference>
<dbReference type="OrthoDB" id="2019491at2759"/>
<dbReference type="GO" id="GO:0003747">
    <property type="term" value="F:translation release factor activity"/>
    <property type="evidence" value="ECO:0007669"/>
    <property type="project" value="InterPro"/>
</dbReference>
<dbReference type="InterPro" id="IPR050057">
    <property type="entry name" value="Prokaryotic/Mito_RF"/>
</dbReference>
<evidence type="ECO:0000256" key="1">
    <source>
        <dbReference type="ARBA" id="ARBA00010835"/>
    </source>
</evidence>
<evidence type="ECO:0000256" key="2">
    <source>
        <dbReference type="ARBA" id="ARBA00022917"/>
    </source>
</evidence>
<dbReference type="Gene3D" id="6.10.140.1950">
    <property type="match status" value="1"/>
</dbReference>
<dbReference type="Gene3D" id="3.30.70.1660">
    <property type="match status" value="1"/>
</dbReference>
<comment type="similarity">
    <text evidence="1">Belongs to the prokaryotic/mitochondrial release factor family.</text>
</comment>
<dbReference type="Pfam" id="PF03462">
    <property type="entry name" value="PCRF"/>
    <property type="match status" value="1"/>
</dbReference>
<dbReference type="InterPro" id="IPR045853">
    <property type="entry name" value="Pep_chain_release_fac_I_sf"/>
</dbReference>
<gene>
    <name evidence="4" type="primary">mtrf1</name>
</gene>
<dbReference type="Pfam" id="PF00472">
    <property type="entry name" value="RF-1"/>
    <property type="match status" value="1"/>
</dbReference>
<dbReference type="Gene3D" id="3.30.160.20">
    <property type="match status" value="1"/>
</dbReference>
<dbReference type="GO" id="GO:0005739">
    <property type="term" value="C:mitochondrion"/>
    <property type="evidence" value="ECO:0007669"/>
    <property type="project" value="TreeGrafter"/>
</dbReference>
<dbReference type="SMART" id="SM00937">
    <property type="entry name" value="PCRF"/>
    <property type="match status" value="1"/>
</dbReference>
<evidence type="ECO:0000313" key="4">
    <source>
        <dbReference type="Ensembl" id="ENSGMOP00000009209.2"/>
    </source>
</evidence>
<keyword evidence="2" id="KW-0648">Protein biosynthesis</keyword>
<evidence type="ECO:0000259" key="3">
    <source>
        <dbReference type="PROSITE" id="PS00745"/>
    </source>
</evidence>
<accession>A0A8C5F673</accession>
<dbReference type="InterPro" id="IPR000352">
    <property type="entry name" value="Pep_chain_release_fac_I"/>
</dbReference>